<dbReference type="InterPro" id="IPR004837">
    <property type="entry name" value="NaCa_Exmemb"/>
</dbReference>
<evidence type="ECO:0000256" key="2">
    <source>
        <dbReference type="ARBA" id="ARBA00022692"/>
    </source>
</evidence>
<dbReference type="InterPro" id="IPR004481">
    <property type="entry name" value="K/Na/Ca-exchanger"/>
</dbReference>
<dbReference type="PANTHER" id="PTHR10846">
    <property type="entry name" value="SODIUM/POTASSIUM/CALCIUM EXCHANGER"/>
    <property type="match status" value="1"/>
</dbReference>
<keyword evidence="2 5" id="KW-0812">Transmembrane</keyword>
<dbReference type="AlphaFoldDB" id="A0A382P1F4"/>
<dbReference type="EMBL" id="UINC01103864">
    <property type="protein sequence ID" value="SVC66578.1"/>
    <property type="molecule type" value="Genomic_DNA"/>
</dbReference>
<organism evidence="7">
    <name type="scientific">marine metagenome</name>
    <dbReference type="NCBI Taxonomy" id="408172"/>
    <lineage>
        <taxon>unclassified sequences</taxon>
        <taxon>metagenomes</taxon>
        <taxon>ecological metagenomes</taxon>
    </lineage>
</organism>
<name>A0A382P1F4_9ZZZZ</name>
<reference evidence="7" key="1">
    <citation type="submission" date="2018-05" db="EMBL/GenBank/DDBJ databases">
        <authorList>
            <person name="Lanie J.A."/>
            <person name="Ng W.-L."/>
            <person name="Kazmierczak K.M."/>
            <person name="Andrzejewski T.M."/>
            <person name="Davidsen T.M."/>
            <person name="Wayne K.J."/>
            <person name="Tettelin H."/>
            <person name="Glass J.I."/>
            <person name="Rusch D."/>
            <person name="Podicherti R."/>
            <person name="Tsui H.-C.T."/>
            <person name="Winkler M.E."/>
        </authorList>
    </citation>
    <scope>NUCLEOTIDE SEQUENCE</scope>
</reference>
<gene>
    <name evidence="7" type="ORF">METZ01_LOCUS319432</name>
</gene>
<evidence type="ECO:0000259" key="6">
    <source>
        <dbReference type="Pfam" id="PF01699"/>
    </source>
</evidence>
<feature type="transmembrane region" description="Helical" evidence="5">
    <location>
        <begin position="167"/>
        <end position="188"/>
    </location>
</feature>
<dbReference type="PANTHER" id="PTHR10846:SF8">
    <property type="entry name" value="INNER MEMBRANE PROTEIN YRBG"/>
    <property type="match status" value="1"/>
</dbReference>
<evidence type="ECO:0000256" key="4">
    <source>
        <dbReference type="ARBA" id="ARBA00023136"/>
    </source>
</evidence>
<dbReference type="GO" id="GO:0008273">
    <property type="term" value="F:calcium, potassium:sodium antiporter activity"/>
    <property type="evidence" value="ECO:0007669"/>
    <property type="project" value="TreeGrafter"/>
</dbReference>
<feature type="transmembrane region" description="Helical" evidence="5">
    <location>
        <begin position="6"/>
        <end position="23"/>
    </location>
</feature>
<evidence type="ECO:0000313" key="7">
    <source>
        <dbReference type="EMBL" id="SVC66578.1"/>
    </source>
</evidence>
<proteinExistence type="predicted"/>
<dbReference type="GO" id="GO:0005886">
    <property type="term" value="C:plasma membrane"/>
    <property type="evidence" value="ECO:0007669"/>
    <property type="project" value="TreeGrafter"/>
</dbReference>
<keyword evidence="4 5" id="KW-0472">Membrane</keyword>
<feature type="transmembrane region" description="Helical" evidence="5">
    <location>
        <begin position="35"/>
        <end position="62"/>
    </location>
</feature>
<evidence type="ECO:0000256" key="1">
    <source>
        <dbReference type="ARBA" id="ARBA00004141"/>
    </source>
</evidence>
<dbReference type="Gene3D" id="1.20.1420.30">
    <property type="entry name" value="NCX, central ion-binding region"/>
    <property type="match status" value="1"/>
</dbReference>
<feature type="transmembrane region" description="Helical" evidence="5">
    <location>
        <begin position="129"/>
        <end position="146"/>
    </location>
</feature>
<protein>
    <recommendedName>
        <fullName evidence="6">Sodium/calcium exchanger membrane region domain-containing protein</fullName>
    </recommendedName>
</protein>
<keyword evidence="3 5" id="KW-1133">Transmembrane helix</keyword>
<sequence>MLINLGLIFISLVLLYYGGEFLVSGSLRLAQSLKLSPFIIGATVMGFGTSVPELAVSVIASLHGSGELALGNIIGSNIANIGLVLGLTTLIIPLTIEKSRFENESPSLIITSLIIVIFAWDTYVSRIEGITLISLLFIYLWKAFRIKETIEIDLTQEYLFQGQKRPIFHIFLVVLGIIMLVAGANWMVEGASSIARKLG</sequence>
<accession>A0A382P1F4</accession>
<evidence type="ECO:0000256" key="5">
    <source>
        <dbReference type="SAM" id="Phobius"/>
    </source>
</evidence>
<dbReference type="GO" id="GO:0006874">
    <property type="term" value="P:intracellular calcium ion homeostasis"/>
    <property type="evidence" value="ECO:0007669"/>
    <property type="project" value="TreeGrafter"/>
</dbReference>
<dbReference type="GO" id="GO:0005262">
    <property type="term" value="F:calcium channel activity"/>
    <property type="evidence" value="ECO:0007669"/>
    <property type="project" value="TreeGrafter"/>
</dbReference>
<feature type="non-terminal residue" evidence="7">
    <location>
        <position position="199"/>
    </location>
</feature>
<feature type="transmembrane region" description="Helical" evidence="5">
    <location>
        <begin position="74"/>
        <end position="94"/>
    </location>
</feature>
<dbReference type="InterPro" id="IPR044880">
    <property type="entry name" value="NCX_ion-bd_dom_sf"/>
</dbReference>
<dbReference type="Pfam" id="PF01699">
    <property type="entry name" value="Na_Ca_ex"/>
    <property type="match status" value="1"/>
</dbReference>
<comment type="subcellular location">
    <subcellularLocation>
        <location evidence="1">Membrane</location>
        <topology evidence="1">Multi-pass membrane protein</topology>
    </subcellularLocation>
</comment>
<feature type="domain" description="Sodium/calcium exchanger membrane region" evidence="6">
    <location>
        <begin position="5"/>
        <end position="141"/>
    </location>
</feature>
<evidence type="ECO:0000256" key="3">
    <source>
        <dbReference type="ARBA" id="ARBA00022989"/>
    </source>
</evidence>
<feature type="transmembrane region" description="Helical" evidence="5">
    <location>
        <begin position="106"/>
        <end position="123"/>
    </location>
</feature>